<dbReference type="InterPro" id="IPR051419">
    <property type="entry name" value="Lys/N-term_MeTrsfase_sf"/>
</dbReference>
<dbReference type="InterPro" id="IPR029063">
    <property type="entry name" value="SAM-dependent_MTases_sf"/>
</dbReference>
<dbReference type="FunFam" id="3.40.50.150:FF:000217">
    <property type="entry name" value="Methyltransferase protein 13"/>
    <property type="match status" value="1"/>
</dbReference>
<evidence type="ECO:0000313" key="5">
    <source>
        <dbReference type="EMBL" id="GMH91993.1"/>
    </source>
</evidence>
<sequence>MAQAAYKSDYGSPGYWDERYSGTDGGGFDWYQNWKTLKPTLEPFLVAEQEFEILIPGCGNSTLGADLYDEGYINVTNIDTSAVVINQMNDKYADREEMEYTVMDATNLEFLPDSCFNLVIDKGMLDSQLCGERNITNVECVTKEMYRVLKPGGIYLCISHGVPNTRMTYLNPKTLNWQVEFRKVPKPPVENAHDVQGVSDHHFMYICRKPR</sequence>
<dbReference type="Proteomes" id="UP001165085">
    <property type="component" value="Unassembled WGS sequence"/>
</dbReference>
<gene>
    <name evidence="5" type="ORF">TrST_g557</name>
</gene>
<proteinExistence type="inferred from homology"/>
<evidence type="ECO:0000256" key="3">
    <source>
        <dbReference type="ARBA" id="ARBA00022679"/>
    </source>
</evidence>
<accession>A0A9W7EW39</accession>
<dbReference type="PANTHER" id="PTHR12176:SF79">
    <property type="entry name" value="METHYLTRANSFERASE TYPE 11 DOMAIN-CONTAINING PROTEIN"/>
    <property type="match status" value="1"/>
</dbReference>
<dbReference type="GO" id="GO:0008757">
    <property type="term" value="F:S-adenosylmethionine-dependent methyltransferase activity"/>
    <property type="evidence" value="ECO:0007669"/>
    <property type="project" value="InterPro"/>
</dbReference>
<protein>
    <recommendedName>
        <fullName evidence="4">Methyltransferase type 11 domain-containing protein</fullName>
    </recommendedName>
</protein>
<dbReference type="PANTHER" id="PTHR12176">
    <property type="entry name" value="SAM-DEPENDENT METHYLTRANSFERASE SUPERFAMILY PROTEIN"/>
    <property type="match status" value="1"/>
</dbReference>
<dbReference type="SUPFAM" id="SSF53335">
    <property type="entry name" value="S-adenosyl-L-methionine-dependent methyltransferases"/>
    <property type="match status" value="1"/>
</dbReference>
<evidence type="ECO:0000313" key="6">
    <source>
        <dbReference type="Proteomes" id="UP001165085"/>
    </source>
</evidence>
<reference evidence="6" key="1">
    <citation type="journal article" date="2023" name="Commun. Biol.">
        <title>Genome analysis of Parmales, the sister group of diatoms, reveals the evolutionary specialization of diatoms from phago-mixotrophs to photoautotrophs.</title>
        <authorList>
            <person name="Ban H."/>
            <person name="Sato S."/>
            <person name="Yoshikawa S."/>
            <person name="Yamada K."/>
            <person name="Nakamura Y."/>
            <person name="Ichinomiya M."/>
            <person name="Sato N."/>
            <person name="Blanc-Mathieu R."/>
            <person name="Endo H."/>
            <person name="Kuwata A."/>
            <person name="Ogata H."/>
        </authorList>
    </citation>
    <scope>NUCLEOTIDE SEQUENCE [LARGE SCALE GENOMIC DNA]</scope>
    <source>
        <strain evidence="6">NIES 3701</strain>
    </source>
</reference>
<keyword evidence="2" id="KW-0489">Methyltransferase</keyword>
<evidence type="ECO:0000256" key="2">
    <source>
        <dbReference type="ARBA" id="ARBA00022603"/>
    </source>
</evidence>
<dbReference type="OrthoDB" id="430254at2759"/>
<comment type="similarity">
    <text evidence="1">Belongs to the methyltransferase superfamily.</text>
</comment>
<dbReference type="GO" id="GO:0032259">
    <property type="term" value="P:methylation"/>
    <property type="evidence" value="ECO:0007669"/>
    <property type="project" value="UniProtKB-KW"/>
</dbReference>
<dbReference type="AlphaFoldDB" id="A0A9W7EW39"/>
<name>A0A9W7EW39_9STRA</name>
<keyword evidence="6" id="KW-1185">Reference proteome</keyword>
<organism evidence="5 6">
    <name type="scientific">Triparma strigata</name>
    <dbReference type="NCBI Taxonomy" id="1606541"/>
    <lineage>
        <taxon>Eukaryota</taxon>
        <taxon>Sar</taxon>
        <taxon>Stramenopiles</taxon>
        <taxon>Ochrophyta</taxon>
        <taxon>Bolidophyceae</taxon>
        <taxon>Parmales</taxon>
        <taxon>Triparmaceae</taxon>
        <taxon>Triparma</taxon>
    </lineage>
</organism>
<dbReference type="CDD" id="cd02440">
    <property type="entry name" value="AdoMet_MTases"/>
    <property type="match status" value="1"/>
</dbReference>
<feature type="domain" description="Methyltransferase type 11" evidence="4">
    <location>
        <begin position="56"/>
        <end position="156"/>
    </location>
</feature>
<evidence type="ECO:0000256" key="1">
    <source>
        <dbReference type="ARBA" id="ARBA00008361"/>
    </source>
</evidence>
<dbReference type="InterPro" id="IPR013216">
    <property type="entry name" value="Methyltransf_11"/>
</dbReference>
<comment type="caution">
    <text evidence="5">The sequence shown here is derived from an EMBL/GenBank/DDBJ whole genome shotgun (WGS) entry which is preliminary data.</text>
</comment>
<dbReference type="Pfam" id="PF08241">
    <property type="entry name" value="Methyltransf_11"/>
    <property type="match status" value="1"/>
</dbReference>
<dbReference type="EMBL" id="BRXY01000393">
    <property type="protein sequence ID" value="GMH91993.1"/>
    <property type="molecule type" value="Genomic_DNA"/>
</dbReference>
<evidence type="ECO:0000259" key="4">
    <source>
        <dbReference type="Pfam" id="PF08241"/>
    </source>
</evidence>
<keyword evidence="3" id="KW-0808">Transferase</keyword>
<dbReference type="Gene3D" id="3.40.50.150">
    <property type="entry name" value="Vaccinia Virus protein VP39"/>
    <property type="match status" value="1"/>
</dbReference>